<accession>A0A6D2IFH1</accession>
<keyword evidence="2" id="KW-1185">Reference proteome</keyword>
<dbReference type="Proteomes" id="UP000467841">
    <property type="component" value="Unassembled WGS sequence"/>
</dbReference>
<gene>
    <name evidence="1" type="ORF">MERR_LOCUS11000</name>
</gene>
<sequence>MVPPSEIRILPGLYFEDKTNRFSVICKCKFRNEDGDCISFTCNLGGWKEKCGSSNQENLALIMCSSVTTTVSMLRKAMISIDVATPPLRSNSLSLMV</sequence>
<proteinExistence type="predicted"/>
<dbReference type="AlphaFoldDB" id="A0A6D2IFH1"/>
<protein>
    <submittedName>
        <fullName evidence="1">Uncharacterized protein</fullName>
    </submittedName>
</protein>
<evidence type="ECO:0000313" key="2">
    <source>
        <dbReference type="Proteomes" id="UP000467841"/>
    </source>
</evidence>
<evidence type="ECO:0000313" key="1">
    <source>
        <dbReference type="EMBL" id="CAA7023765.1"/>
    </source>
</evidence>
<reference evidence="1" key="1">
    <citation type="submission" date="2020-01" db="EMBL/GenBank/DDBJ databases">
        <authorList>
            <person name="Mishra B."/>
        </authorList>
    </citation>
    <scope>NUCLEOTIDE SEQUENCE [LARGE SCALE GENOMIC DNA]</scope>
</reference>
<dbReference type="EMBL" id="CACVBM020000821">
    <property type="protein sequence ID" value="CAA7023765.1"/>
    <property type="molecule type" value="Genomic_DNA"/>
</dbReference>
<organism evidence="1 2">
    <name type="scientific">Microthlaspi erraticum</name>
    <dbReference type="NCBI Taxonomy" id="1685480"/>
    <lineage>
        <taxon>Eukaryota</taxon>
        <taxon>Viridiplantae</taxon>
        <taxon>Streptophyta</taxon>
        <taxon>Embryophyta</taxon>
        <taxon>Tracheophyta</taxon>
        <taxon>Spermatophyta</taxon>
        <taxon>Magnoliopsida</taxon>
        <taxon>eudicotyledons</taxon>
        <taxon>Gunneridae</taxon>
        <taxon>Pentapetalae</taxon>
        <taxon>rosids</taxon>
        <taxon>malvids</taxon>
        <taxon>Brassicales</taxon>
        <taxon>Brassicaceae</taxon>
        <taxon>Coluteocarpeae</taxon>
        <taxon>Microthlaspi</taxon>
    </lineage>
</organism>
<comment type="caution">
    <text evidence="1">The sequence shown here is derived from an EMBL/GenBank/DDBJ whole genome shotgun (WGS) entry which is preliminary data.</text>
</comment>
<name>A0A6D2IFH1_9BRAS</name>